<organism evidence="1 2">
    <name type="scientific">Rhabditophanes sp. KR3021</name>
    <dbReference type="NCBI Taxonomy" id="114890"/>
    <lineage>
        <taxon>Eukaryota</taxon>
        <taxon>Metazoa</taxon>
        <taxon>Ecdysozoa</taxon>
        <taxon>Nematoda</taxon>
        <taxon>Chromadorea</taxon>
        <taxon>Rhabditida</taxon>
        <taxon>Tylenchina</taxon>
        <taxon>Panagrolaimomorpha</taxon>
        <taxon>Strongyloidoidea</taxon>
        <taxon>Alloionematidae</taxon>
        <taxon>Rhabditophanes</taxon>
    </lineage>
</organism>
<reference evidence="2" key="1">
    <citation type="submission" date="2016-11" db="UniProtKB">
        <authorList>
            <consortium name="WormBaseParasite"/>
        </authorList>
    </citation>
    <scope>IDENTIFICATION</scope>
    <source>
        <strain evidence="2">KR3021</strain>
    </source>
</reference>
<accession>A0AC35U8X5</accession>
<dbReference type="Proteomes" id="UP000095286">
    <property type="component" value="Unplaced"/>
</dbReference>
<evidence type="ECO:0000313" key="2">
    <source>
        <dbReference type="WBParaSite" id="RSKR_0000909300.1"/>
    </source>
</evidence>
<protein>
    <submittedName>
        <fullName evidence="2">Androgen-induced gene 1 protein-like</fullName>
    </submittedName>
</protein>
<evidence type="ECO:0000313" key="1">
    <source>
        <dbReference type="Proteomes" id="UP000095286"/>
    </source>
</evidence>
<proteinExistence type="predicted"/>
<sequence length="247" mass="28400">MIIQFIFHLALTLWYGYIVVYDYEMTKDFMPIKGNYLSKFVWLTHIDLFVQIMYHFFAILYVCSSNLKKNFKGTFDFLATAFVFPLAAAVVILFWSLYIADPDSLADPQAQKILSVAFFNHTIHTLPLIAMIVDFFLWKHTRAKKGSTLQILFTFAVLYLVGMYYVYGITGKFPYPILDTLEPVFRILFILVCLSVLFACFILGDIINVIAGGEKDTPTKFIRQGPSVYGTLENDPTPPRNYRVITP</sequence>
<dbReference type="WBParaSite" id="RSKR_0000909300.1">
    <property type="protein sequence ID" value="RSKR_0000909300.1"/>
    <property type="gene ID" value="RSKR_0000909300"/>
</dbReference>
<name>A0AC35U8X5_9BILA</name>